<reference evidence="2 3" key="1">
    <citation type="submission" date="2019-07" db="EMBL/GenBank/DDBJ databases">
        <title>WGS assembly of Gossypium mustelinum.</title>
        <authorList>
            <person name="Chen Z.J."/>
            <person name="Sreedasyam A."/>
            <person name="Ando A."/>
            <person name="Song Q."/>
            <person name="De L."/>
            <person name="Hulse-Kemp A."/>
            <person name="Ding M."/>
            <person name="Ye W."/>
            <person name="Kirkbride R."/>
            <person name="Jenkins J."/>
            <person name="Plott C."/>
            <person name="Lovell J."/>
            <person name="Lin Y.-M."/>
            <person name="Vaughn R."/>
            <person name="Liu B."/>
            <person name="Li W."/>
            <person name="Simpson S."/>
            <person name="Scheffler B."/>
            <person name="Saski C."/>
            <person name="Grover C."/>
            <person name="Hu G."/>
            <person name="Conover J."/>
            <person name="Carlson J."/>
            <person name="Shu S."/>
            <person name="Boston L."/>
            <person name="Williams M."/>
            <person name="Peterson D."/>
            <person name="Mcgee K."/>
            <person name="Jones D."/>
            <person name="Wendel J."/>
            <person name="Stelly D."/>
            <person name="Grimwood J."/>
            <person name="Schmutz J."/>
        </authorList>
    </citation>
    <scope>NUCLEOTIDE SEQUENCE [LARGE SCALE GENOMIC DNA]</scope>
    <source>
        <strain evidence="2">1408120.09</strain>
    </source>
</reference>
<proteinExistence type="predicted"/>
<protein>
    <submittedName>
        <fullName evidence="2">Uncharacterized protein</fullName>
    </submittedName>
</protein>
<name>A0A5D2V8V1_GOSMU</name>
<accession>A0A5D2V8V1</accession>
<dbReference type="Proteomes" id="UP000323597">
    <property type="component" value="Chromosome D04"/>
</dbReference>
<dbReference type="EMBL" id="CM017652">
    <property type="protein sequence ID" value="TYI85642.1"/>
    <property type="molecule type" value="Genomic_DNA"/>
</dbReference>
<keyword evidence="3" id="KW-1185">Reference proteome</keyword>
<gene>
    <name evidence="2" type="ORF">E1A91_D04G010100v1</name>
</gene>
<evidence type="ECO:0000313" key="2">
    <source>
        <dbReference type="EMBL" id="TYI85642.1"/>
    </source>
</evidence>
<dbReference type="AlphaFoldDB" id="A0A5D2V8V1"/>
<evidence type="ECO:0000313" key="3">
    <source>
        <dbReference type="Proteomes" id="UP000323597"/>
    </source>
</evidence>
<evidence type="ECO:0000256" key="1">
    <source>
        <dbReference type="SAM" id="MobiDB-lite"/>
    </source>
</evidence>
<organism evidence="2 3">
    <name type="scientific">Gossypium mustelinum</name>
    <name type="common">Cotton</name>
    <name type="synonym">Gossypium caicoense</name>
    <dbReference type="NCBI Taxonomy" id="34275"/>
    <lineage>
        <taxon>Eukaryota</taxon>
        <taxon>Viridiplantae</taxon>
        <taxon>Streptophyta</taxon>
        <taxon>Embryophyta</taxon>
        <taxon>Tracheophyta</taxon>
        <taxon>Spermatophyta</taxon>
        <taxon>Magnoliopsida</taxon>
        <taxon>eudicotyledons</taxon>
        <taxon>Gunneridae</taxon>
        <taxon>Pentapetalae</taxon>
        <taxon>rosids</taxon>
        <taxon>malvids</taxon>
        <taxon>Malvales</taxon>
        <taxon>Malvaceae</taxon>
        <taxon>Malvoideae</taxon>
        <taxon>Gossypium</taxon>
    </lineage>
</organism>
<sequence length="106" mass="12831">MLFLRLYLSMQGTKVLLWLRMLKSRRNWCDDTKIHRSSDSAELRRGTSVATPREQRTSSNKGKIKKKNKWRKMGEPIEHQDTAFHRRLETGKRRERYELELLCRKQ</sequence>
<feature type="compositionally biased region" description="Basic residues" evidence="1">
    <location>
        <begin position="62"/>
        <end position="71"/>
    </location>
</feature>
<feature type="region of interest" description="Disordered" evidence="1">
    <location>
        <begin position="37"/>
        <end position="76"/>
    </location>
</feature>